<reference evidence="1 4" key="2">
    <citation type="submission" date="2020-08" db="EMBL/GenBank/DDBJ databases">
        <title>Genomic Encyclopedia of Type Strains, Phase IV (KMG-IV): sequencing the most valuable type-strain genomes for metagenomic binning, comparative biology and taxonomic classification.</title>
        <authorList>
            <person name="Goeker M."/>
        </authorList>
    </citation>
    <scope>NUCLEOTIDE SEQUENCE [LARGE SCALE GENOMIC DNA]</scope>
    <source>
        <strain evidence="1 4">DSM 100021</strain>
    </source>
</reference>
<keyword evidence="3" id="KW-1185">Reference proteome</keyword>
<reference evidence="2 3" key="1">
    <citation type="submission" date="2016-09" db="EMBL/GenBank/DDBJ databases">
        <title>Rhizobium oryziradicis sp. nov., isolated from the root of rice.</title>
        <authorList>
            <person name="Zhao J."/>
            <person name="Zhang X."/>
        </authorList>
    </citation>
    <scope>NUCLEOTIDE SEQUENCE [LARGE SCALE GENOMIC DNA]</scope>
    <source>
        <strain evidence="2 3">14971</strain>
    </source>
</reference>
<dbReference type="RefSeq" id="WP_075613951.1">
    <property type="nucleotide sequence ID" value="NZ_JACIED010000003.1"/>
</dbReference>
<comment type="caution">
    <text evidence="2">The sequence shown here is derived from an EMBL/GenBank/DDBJ whole genome shotgun (WGS) entry which is preliminary data.</text>
</comment>
<dbReference type="EMBL" id="JACIED010000003">
    <property type="protein sequence ID" value="MBB4008828.1"/>
    <property type="molecule type" value="Genomic_DNA"/>
</dbReference>
<dbReference type="EMBL" id="MKIN01000021">
    <property type="protein sequence ID" value="OLP50058.1"/>
    <property type="molecule type" value="Genomic_DNA"/>
</dbReference>
<dbReference type="Proteomes" id="UP000185598">
    <property type="component" value="Unassembled WGS sequence"/>
</dbReference>
<proteinExistence type="predicted"/>
<dbReference type="AlphaFoldDB" id="A0A1Q9A659"/>
<gene>
    <name evidence="2" type="ORF">BJF91_11995</name>
    <name evidence="1" type="ORF">GGQ71_003108</name>
</gene>
<protein>
    <submittedName>
        <fullName evidence="1">Heat shock protein HslJ</fullName>
    </submittedName>
</protein>
<dbReference type="OrthoDB" id="9808963at2"/>
<evidence type="ECO:0000313" key="4">
    <source>
        <dbReference type="Proteomes" id="UP000544107"/>
    </source>
</evidence>
<accession>A0A1Q9A659</accession>
<organism evidence="2 3">
    <name type="scientific">Allorhizobium taibaishanense</name>
    <dbReference type="NCBI Taxonomy" id="887144"/>
    <lineage>
        <taxon>Bacteria</taxon>
        <taxon>Pseudomonadati</taxon>
        <taxon>Pseudomonadota</taxon>
        <taxon>Alphaproteobacteria</taxon>
        <taxon>Hyphomicrobiales</taxon>
        <taxon>Rhizobiaceae</taxon>
        <taxon>Rhizobium/Agrobacterium group</taxon>
        <taxon>Allorhizobium</taxon>
    </lineage>
</organism>
<evidence type="ECO:0000313" key="3">
    <source>
        <dbReference type="Proteomes" id="UP000185598"/>
    </source>
</evidence>
<evidence type="ECO:0000313" key="2">
    <source>
        <dbReference type="EMBL" id="OLP50058.1"/>
    </source>
</evidence>
<name>A0A1Q9A659_9HYPH</name>
<evidence type="ECO:0000313" key="1">
    <source>
        <dbReference type="EMBL" id="MBB4008828.1"/>
    </source>
</evidence>
<keyword evidence="1" id="KW-0346">Stress response</keyword>
<sequence>MADRLVSRINCCLVFFIASTGWVEAMDRYYCAVDDAQLKLSVEASFKEEPRWPLASLRGVVVFKPEAPLVQKRSVKGAVRLELNDVTQSRHENGRFQLRTSSVSGVDQDETSIDIVFDVKMIGNDINRFAGTYDVTVRPKGNDNAAAAVERDGVLNCKRF</sequence>
<dbReference type="Proteomes" id="UP000544107">
    <property type="component" value="Unassembled WGS sequence"/>
</dbReference>
<dbReference type="STRING" id="887144.BJF91_11995"/>